<feature type="domain" description="Acylphosphatase-like" evidence="7">
    <location>
        <begin position="23"/>
        <end position="109"/>
    </location>
</feature>
<keyword evidence="9" id="KW-1185">Reference proteome</keyword>
<keyword evidence="5 8" id="KW-0378">Hydrolase</keyword>
<evidence type="ECO:0000256" key="5">
    <source>
        <dbReference type="PROSITE-ProRule" id="PRU00520"/>
    </source>
</evidence>
<dbReference type="Pfam" id="PF00708">
    <property type="entry name" value="Acylphosphatase"/>
    <property type="match status" value="1"/>
</dbReference>
<dbReference type="GO" id="GO:0003998">
    <property type="term" value="F:acylphosphatase activity"/>
    <property type="evidence" value="ECO:0007669"/>
    <property type="project" value="UniProtKB-EC"/>
</dbReference>
<sequence length="109" mass="13182">MFWKNWKIKKQRQKRIADASIVRKRIRFYGTVQGVGFRWEAGTYAKEHHLTGWVKNLPDGTVRMEVQGRMEDIKGMIQYIRRNPYIEIEDMIVQDMEIKPDDQIFDMIY</sequence>
<evidence type="ECO:0000256" key="4">
    <source>
        <dbReference type="ARBA" id="ARBA00047645"/>
    </source>
</evidence>
<dbReference type="PROSITE" id="PS51160">
    <property type="entry name" value="ACYLPHOSPHATASE_3"/>
    <property type="match status" value="1"/>
</dbReference>
<dbReference type="Gene3D" id="3.30.70.100">
    <property type="match status" value="1"/>
</dbReference>
<gene>
    <name evidence="8" type="ORF">HNQ47_000433</name>
</gene>
<evidence type="ECO:0000256" key="6">
    <source>
        <dbReference type="RuleBase" id="RU004168"/>
    </source>
</evidence>
<dbReference type="InterPro" id="IPR020456">
    <property type="entry name" value="Acylphosphatase"/>
</dbReference>
<feature type="active site" evidence="5">
    <location>
        <position position="56"/>
    </location>
</feature>
<evidence type="ECO:0000313" key="8">
    <source>
        <dbReference type="EMBL" id="MBB5182430.1"/>
    </source>
</evidence>
<dbReference type="Proteomes" id="UP000539953">
    <property type="component" value="Unassembled WGS sequence"/>
</dbReference>
<dbReference type="InterPro" id="IPR036046">
    <property type="entry name" value="Acylphosphatase-like_dom_sf"/>
</dbReference>
<organism evidence="8 9">
    <name type="scientific">Catenisphaera adipataccumulans</name>
    <dbReference type="NCBI Taxonomy" id="700500"/>
    <lineage>
        <taxon>Bacteria</taxon>
        <taxon>Bacillati</taxon>
        <taxon>Bacillota</taxon>
        <taxon>Erysipelotrichia</taxon>
        <taxon>Erysipelotrichales</taxon>
        <taxon>Erysipelotrichaceae</taxon>
        <taxon>Catenisphaera</taxon>
    </lineage>
</organism>
<dbReference type="AlphaFoldDB" id="A0A7W8CVP0"/>
<dbReference type="InterPro" id="IPR001792">
    <property type="entry name" value="Acylphosphatase-like_dom"/>
</dbReference>
<dbReference type="InterPro" id="IPR017968">
    <property type="entry name" value="Acylphosphatase_CS"/>
</dbReference>
<reference evidence="8 9" key="1">
    <citation type="submission" date="2020-08" db="EMBL/GenBank/DDBJ databases">
        <title>Genomic Encyclopedia of Type Strains, Phase IV (KMG-IV): sequencing the most valuable type-strain genomes for metagenomic binning, comparative biology and taxonomic classification.</title>
        <authorList>
            <person name="Goeker M."/>
        </authorList>
    </citation>
    <scope>NUCLEOTIDE SEQUENCE [LARGE SCALE GENOMIC DNA]</scope>
    <source>
        <strain evidence="8 9">DSM 25799</strain>
    </source>
</reference>
<evidence type="ECO:0000256" key="2">
    <source>
        <dbReference type="ARBA" id="ARBA00012150"/>
    </source>
</evidence>
<dbReference type="EMBL" id="JACHHK010000001">
    <property type="protein sequence ID" value="MBB5182430.1"/>
    <property type="molecule type" value="Genomic_DNA"/>
</dbReference>
<feature type="active site" evidence="5">
    <location>
        <position position="38"/>
    </location>
</feature>
<protein>
    <recommendedName>
        <fullName evidence="3 5">acylphosphatase</fullName>
        <ecNumber evidence="2 5">3.6.1.7</ecNumber>
    </recommendedName>
</protein>
<dbReference type="SUPFAM" id="SSF54975">
    <property type="entry name" value="Acylphosphatase/BLUF domain-like"/>
    <property type="match status" value="1"/>
</dbReference>
<evidence type="ECO:0000256" key="3">
    <source>
        <dbReference type="ARBA" id="ARBA00015991"/>
    </source>
</evidence>
<dbReference type="PRINTS" id="PR00112">
    <property type="entry name" value="ACYLPHPHTASE"/>
</dbReference>
<evidence type="ECO:0000259" key="7">
    <source>
        <dbReference type="PROSITE" id="PS51160"/>
    </source>
</evidence>
<dbReference type="PROSITE" id="PS00151">
    <property type="entry name" value="ACYLPHOSPHATASE_2"/>
    <property type="match status" value="1"/>
</dbReference>
<accession>A0A7W8CVP0</accession>
<comment type="similarity">
    <text evidence="1 6">Belongs to the acylphosphatase family.</text>
</comment>
<dbReference type="EC" id="3.6.1.7" evidence="2 5"/>
<proteinExistence type="inferred from homology"/>
<dbReference type="PANTHER" id="PTHR47268:SF4">
    <property type="entry name" value="ACYLPHOSPHATASE"/>
    <property type="match status" value="1"/>
</dbReference>
<comment type="caution">
    <text evidence="8">The sequence shown here is derived from an EMBL/GenBank/DDBJ whole genome shotgun (WGS) entry which is preliminary data.</text>
</comment>
<comment type="catalytic activity">
    <reaction evidence="4 5">
        <text>an acyl phosphate + H2O = a carboxylate + phosphate + H(+)</text>
        <dbReference type="Rhea" id="RHEA:14965"/>
        <dbReference type="ChEBI" id="CHEBI:15377"/>
        <dbReference type="ChEBI" id="CHEBI:15378"/>
        <dbReference type="ChEBI" id="CHEBI:29067"/>
        <dbReference type="ChEBI" id="CHEBI:43474"/>
        <dbReference type="ChEBI" id="CHEBI:59918"/>
        <dbReference type="EC" id="3.6.1.7"/>
    </reaction>
</comment>
<name>A0A7W8CVP0_9FIRM</name>
<evidence type="ECO:0000313" key="9">
    <source>
        <dbReference type="Proteomes" id="UP000539953"/>
    </source>
</evidence>
<dbReference type="PANTHER" id="PTHR47268">
    <property type="entry name" value="ACYLPHOSPHATASE"/>
    <property type="match status" value="1"/>
</dbReference>
<evidence type="ECO:0000256" key="1">
    <source>
        <dbReference type="ARBA" id="ARBA00005614"/>
    </source>
</evidence>
<dbReference type="RefSeq" id="WP_221247933.1">
    <property type="nucleotide sequence ID" value="NZ_JACHHK010000001.1"/>
</dbReference>